<sequence length="214" mass="25021">MKLYRYRQINTNTFGEIAERRAWFSKYSELNDPFEGRYINKSSDSSLDVLIQTFRVCCFSKRNDNLLLWAHYAENHRGVCLEYDIPDETFKTRFFPINYSASQPVIDRVNRYPVGDVNSGSLLMDMKDAVFLTKSEDWKYEEEWRMLRITERSEEKGEKHEIPGNLSAIYFGLHTSEAARNIITKLASSTSPVEFWQASLRAGYFSLEFARAEA</sequence>
<keyword evidence="2" id="KW-1185">Reference proteome</keyword>
<evidence type="ECO:0000313" key="1">
    <source>
        <dbReference type="EMBL" id="ATF80926.1"/>
    </source>
</evidence>
<protein>
    <submittedName>
        <fullName evidence="1">DUF2971 domain-containing protein</fullName>
    </submittedName>
</protein>
<evidence type="ECO:0000313" key="2">
    <source>
        <dbReference type="Proteomes" id="UP000218103"/>
    </source>
</evidence>
<accession>A0ABM6P2T6</accession>
<dbReference type="RefSeq" id="WP_080982055.1">
    <property type="nucleotide sequence ID" value="NZ_BCNU01000018.1"/>
</dbReference>
<proteinExistence type="predicted"/>
<organism evidence="1 2">
    <name type="scientific">Burkholderia cepacia</name>
    <name type="common">Pseudomonas cepacia</name>
    <dbReference type="NCBI Taxonomy" id="292"/>
    <lineage>
        <taxon>Bacteria</taxon>
        <taxon>Pseudomonadati</taxon>
        <taxon>Pseudomonadota</taxon>
        <taxon>Betaproteobacteria</taxon>
        <taxon>Burkholderiales</taxon>
        <taxon>Burkholderiaceae</taxon>
        <taxon>Burkholderia</taxon>
        <taxon>Burkholderia cepacia complex</taxon>
    </lineage>
</organism>
<dbReference type="Proteomes" id="UP000218103">
    <property type="component" value="Chromosome 2"/>
</dbReference>
<name>A0ABM6P2T6_BURCE</name>
<reference evidence="2" key="1">
    <citation type="submission" date="2017-09" db="EMBL/GenBank/DDBJ databases">
        <title>FDA dAtabase for Regulatory Grade micrObial Sequences (FDA-ARGOS): Supporting development and validation of Infectious Disease Dx tests.</title>
        <authorList>
            <person name="Minogue T."/>
            <person name="Wolcott M."/>
            <person name="Wasieloski L."/>
            <person name="Aguilar W."/>
            <person name="Moore D."/>
            <person name="Tallon L.J."/>
            <person name="Sadzewicz L."/>
            <person name="Ott S."/>
            <person name="Zhao X."/>
            <person name="Nagaraj S."/>
            <person name="Vavikolanu K."/>
            <person name="Aluvathingal J."/>
            <person name="Nadendla S."/>
            <person name="Sichtig H."/>
        </authorList>
    </citation>
    <scope>NUCLEOTIDE SEQUENCE [LARGE SCALE GENOMIC DNA]</scope>
    <source>
        <strain evidence="2">FDAARGOS_388</strain>
    </source>
</reference>
<dbReference type="Pfam" id="PF11185">
    <property type="entry name" value="DUF2971"/>
    <property type="match status" value="1"/>
</dbReference>
<dbReference type="EMBL" id="CP023521">
    <property type="protein sequence ID" value="ATF80926.1"/>
    <property type="molecule type" value="Genomic_DNA"/>
</dbReference>
<dbReference type="InterPro" id="IPR021352">
    <property type="entry name" value="DUF2971"/>
</dbReference>
<gene>
    <name evidence="1" type="ORF">CO711_26380</name>
</gene>